<comment type="catalytic activity">
    <reaction evidence="2">
        <text>ssDNA + n NTP = ssDNA/pppN(pN)n-1 hybrid + (n-1) diphosphate.</text>
        <dbReference type="EC" id="2.7.7.102"/>
    </reaction>
</comment>
<evidence type="ECO:0000256" key="3">
    <source>
        <dbReference type="ARBA" id="ARBA00044768"/>
    </source>
</evidence>
<evidence type="ECO:0000256" key="4">
    <source>
        <dbReference type="ARBA" id="ARBA00047303"/>
    </source>
</evidence>
<reference evidence="5 6" key="1">
    <citation type="submission" date="2010-05" db="EMBL/GenBank/DDBJ databases">
        <title>The Genome Sequence of Thecamonas trahens ATCC 50062.</title>
        <authorList>
            <consortium name="The Broad Institute Genome Sequencing Platform"/>
            <person name="Russ C."/>
            <person name="Cuomo C."/>
            <person name="Shea T."/>
            <person name="Young S.K."/>
            <person name="Zeng Q."/>
            <person name="Koehrsen M."/>
            <person name="Haas B."/>
            <person name="Borodovsky M."/>
            <person name="Guigo R."/>
            <person name="Alvarado L."/>
            <person name="Berlin A."/>
            <person name="Bochicchio J."/>
            <person name="Borenstein D."/>
            <person name="Chapman S."/>
            <person name="Chen Z."/>
            <person name="Freedman E."/>
            <person name="Gellesch M."/>
            <person name="Goldberg J."/>
            <person name="Griggs A."/>
            <person name="Gujja S."/>
            <person name="Heilman E."/>
            <person name="Heiman D."/>
            <person name="Hepburn T."/>
            <person name="Howarth C."/>
            <person name="Jen D."/>
            <person name="Larson L."/>
            <person name="Mehta T."/>
            <person name="Park D."/>
            <person name="Pearson M."/>
            <person name="Roberts A."/>
            <person name="Saif S."/>
            <person name="Shenoy N."/>
            <person name="Sisk P."/>
            <person name="Stolte C."/>
            <person name="Sykes S."/>
            <person name="Thomson T."/>
            <person name="Walk T."/>
            <person name="White J."/>
            <person name="Yandava C."/>
            <person name="Burger G."/>
            <person name="Gray M.W."/>
            <person name="Holland P.W.H."/>
            <person name="King N."/>
            <person name="Lang F.B.F."/>
            <person name="Roger A.J."/>
            <person name="Ruiz-Trillo I."/>
            <person name="Lander E."/>
            <person name="Nusbaum C."/>
        </authorList>
    </citation>
    <scope>NUCLEOTIDE SEQUENCE [LARGE SCALE GENOMIC DNA]</scope>
    <source>
        <strain evidence="5 6">ATCC 50062</strain>
    </source>
</reference>
<dbReference type="GO" id="GO:0003887">
    <property type="term" value="F:DNA-directed DNA polymerase activity"/>
    <property type="evidence" value="ECO:0007669"/>
    <property type="project" value="UniProtKB-EC"/>
</dbReference>
<name>A0A0L0DHA7_THETB</name>
<sequence length="450" mass="48985">MACLTIFRKQAQALDDALGKPGAMVVAAEIKGAGNGARWFATAHLDAFWREYAELPLDERVFYEVIPPHAVCRLYIDLEFATAANPEVDGEARVARLLRALMRELSKVFRLPTPLSIAHALVLDSSTPAKFSQHVIVHVPGRAFQDVYSVGKFMTTFVARLRARATRAGRSSCVDVAAKDGSPGCLVDLGVYTKNRNFRLYKSSKAGRRAPLVVARTSRFPITSEARLFRDSLVSASIDGADSMTILRCGNRQSVARPRLSLAPVEAERIEAGGSRVCGEHTPAAALFPAVFRHLEDVISPGGRIRTWFYIARSQRIVCEIAGSWKYCHNVKRHHASNNVMLIADLAHGGYYQKCHDPECAAIGFRSNLIPFPLDVLLTLPQFNSGFVDAVIAPHVARIYDRARPGTDGGAGPNSAHPSTRAAEIESSLALLATELDRLDGAGVSADIQS</sequence>
<dbReference type="EC" id="2.7.7.102" evidence="3"/>
<dbReference type="GO" id="GO:0005759">
    <property type="term" value="C:mitochondrial matrix"/>
    <property type="evidence" value="ECO:0007669"/>
    <property type="project" value="TreeGrafter"/>
</dbReference>
<evidence type="ECO:0000256" key="1">
    <source>
        <dbReference type="ARBA" id="ARBA00026139"/>
    </source>
</evidence>
<dbReference type="OMA" id="HCFQKCF"/>
<dbReference type="AlphaFoldDB" id="A0A0L0DHA7"/>
<proteinExistence type="predicted"/>
<evidence type="ECO:0000313" key="5">
    <source>
        <dbReference type="EMBL" id="KNC51697.1"/>
    </source>
</evidence>
<dbReference type="GO" id="GO:0006264">
    <property type="term" value="P:mitochondrial DNA replication"/>
    <property type="evidence" value="ECO:0007669"/>
    <property type="project" value="TreeGrafter"/>
</dbReference>
<organism evidence="5 6">
    <name type="scientific">Thecamonas trahens ATCC 50062</name>
    <dbReference type="NCBI Taxonomy" id="461836"/>
    <lineage>
        <taxon>Eukaryota</taxon>
        <taxon>Apusozoa</taxon>
        <taxon>Apusomonadida</taxon>
        <taxon>Apusomonadidae</taxon>
        <taxon>Thecamonas</taxon>
    </lineage>
</organism>
<protein>
    <recommendedName>
        <fullName evidence="1">DNA-directed primase/polymerase protein</fullName>
        <ecNumber evidence="3">2.7.7.102</ecNumber>
    </recommendedName>
</protein>
<accession>A0A0L0DHA7</accession>
<dbReference type="eggNOG" id="ENOG502QS1Q">
    <property type="taxonomic scope" value="Eukaryota"/>
</dbReference>
<dbReference type="EMBL" id="GL349469">
    <property type="protein sequence ID" value="KNC51697.1"/>
    <property type="molecule type" value="Genomic_DNA"/>
</dbReference>
<dbReference type="Proteomes" id="UP000054408">
    <property type="component" value="Unassembled WGS sequence"/>
</dbReference>
<dbReference type="GO" id="GO:0009411">
    <property type="term" value="P:response to UV"/>
    <property type="evidence" value="ECO:0007669"/>
    <property type="project" value="TreeGrafter"/>
</dbReference>
<dbReference type="GO" id="GO:0005634">
    <property type="term" value="C:nucleus"/>
    <property type="evidence" value="ECO:0007669"/>
    <property type="project" value="TreeGrafter"/>
</dbReference>
<dbReference type="GO" id="GO:0031297">
    <property type="term" value="P:replication fork processing"/>
    <property type="evidence" value="ECO:0007669"/>
    <property type="project" value="TreeGrafter"/>
</dbReference>
<comment type="catalytic activity">
    <reaction evidence="4">
        <text>DNA(n) + a 2'-deoxyribonucleoside 5'-triphosphate = DNA(n+1) + diphosphate</text>
        <dbReference type="Rhea" id="RHEA:22508"/>
        <dbReference type="Rhea" id="RHEA-COMP:17339"/>
        <dbReference type="Rhea" id="RHEA-COMP:17340"/>
        <dbReference type="ChEBI" id="CHEBI:33019"/>
        <dbReference type="ChEBI" id="CHEBI:61560"/>
        <dbReference type="ChEBI" id="CHEBI:173112"/>
        <dbReference type="EC" id="2.7.7.7"/>
    </reaction>
    <physiologicalReaction direction="left-to-right" evidence="4">
        <dbReference type="Rhea" id="RHEA:22509"/>
    </physiologicalReaction>
</comment>
<dbReference type="GO" id="GO:0003682">
    <property type="term" value="F:chromatin binding"/>
    <property type="evidence" value="ECO:0007669"/>
    <property type="project" value="TreeGrafter"/>
</dbReference>
<dbReference type="PANTHER" id="PTHR31399">
    <property type="entry name" value="DNA-DIRECTED PRIMASE / POLYMERASE PROTEIN"/>
    <property type="match status" value="1"/>
</dbReference>
<evidence type="ECO:0000256" key="2">
    <source>
        <dbReference type="ARBA" id="ARBA00044677"/>
    </source>
</evidence>
<dbReference type="GO" id="GO:0042276">
    <property type="term" value="P:error-prone translesion synthesis"/>
    <property type="evidence" value="ECO:0007669"/>
    <property type="project" value="InterPro"/>
</dbReference>
<dbReference type="PANTHER" id="PTHR31399:SF0">
    <property type="entry name" value="DNA-DIRECTED PRIMASE_POLYMERASE PROTEIN"/>
    <property type="match status" value="1"/>
</dbReference>
<gene>
    <name evidence="5" type="ORF">AMSG_07761</name>
</gene>
<dbReference type="GeneID" id="25566610"/>
<dbReference type="RefSeq" id="XP_013755826.1">
    <property type="nucleotide sequence ID" value="XM_013900372.1"/>
</dbReference>
<dbReference type="InterPro" id="IPR044917">
    <property type="entry name" value="PRIMPOL"/>
</dbReference>
<dbReference type="STRING" id="461836.A0A0L0DHA7"/>
<dbReference type="OrthoDB" id="5988181at2759"/>
<keyword evidence="6" id="KW-1185">Reference proteome</keyword>
<evidence type="ECO:0000313" key="6">
    <source>
        <dbReference type="Proteomes" id="UP000054408"/>
    </source>
</evidence>
<dbReference type="Pfam" id="PF03121">
    <property type="entry name" value="Herpes_UL52"/>
    <property type="match status" value="1"/>
</dbReference>